<dbReference type="Proteomes" id="UP000307943">
    <property type="component" value="Unassembled WGS sequence"/>
</dbReference>
<evidence type="ECO:0000256" key="4">
    <source>
        <dbReference type="SAM" id="SignalP"/>
    </source>
</evidence>
<evidence type="ECO:0000256" key="1">
    <source>
        <dbReference type="ARBA" id="ARBA00008520"/>
    </source>
</evidence>
<evidence type="ECO:0000256" key="3">
    <source>
        <dbReference type="ARBA" id="ARBA00022729"/>
    </source>
</evidence>
<protein>
    <submittedName>
        <fullName evidence="5">Extracellular solute-binding protein</fullName>
    </submittedName>
</protein>
<dbReference type="InterPro" id="IPR050490">
    <property type="entry name" value="Bact_solute-bd_prot1"/>
</dbReference>
<keyword evidence="3 4" id="KW-0732">Signal</keyword>
<gene>
    <name evidence="5" type="ORF">FE784_39650</name>
</gene>
<dbReference type="PANTHER" id="PTHR43649:SF12">
    <property type="entry name" value="DIACETYLCHITOBIOSE BINDING PROTEIN DASA"/>
    <property type="match status" value="1"/>
</dbReference>
<keyword evidence="2" id="KW-0813">Transport</keyword>
<dbReference type="AlphaFoldDB" id="A0A5C4SXH8"/>
<dbReference type="EMBL" id="VDCQ01000120">
    <property type="protein sequence ID" value="TNJ55057.1"/>
    <property type="molecule type" value="Genomic_DNA"/>
</dbReference>
<evidence type="ECO:0000256" key="2">
    <source>
        <dbReference type="ARBA" id="ARBA00022448"/>
    </source>
</evidence>
<comment type="caution">
    <text evidence="5">The sequence shown here is derived from an EMBL/GenBank/DDBJ whole genome shotgun (WGS) entry which is preliminary data.</text>
</comment>
<feature type="chain" id="PRO_5038481850" evidence="4">
    <location>
        <begin position="20"/>
        <end position="446"/>
    </location>
</feature>
<dbReference type="Pfam" id="PF01547">
    <property type="entry name" value="SBP_bac_1"/>
    <property type="match status" value="1"/>
</dbReference>
<dbReference type="InterPro" id="IPR006059">
    <property type="entry name" value="SBP"/>
</dbReference>
<name>A0A5C4SXH8_9BACL</name>
<dbReference type="SUPFAM" id="SSF53850">
    <property type="entry name" value="Periplasmic binding protein-like II"/>
    <property type="match status" value="1"/>
</dbReference>
<evidence type="ECO:0000313" key="6">
    <source>
        <dbReference type="Proteomes" id="UP000307943"/>
    </source>
</evidence>
<dbReference type="InterPro" id="IPR006061">
    <property type="entry name" value="SBP_1_CS"/>
</dbReference>
<dbReference type="Gene3D" id="3.40.190.10">
    <property type="entry name" value="Periplasmic binding protein-like II"/>
    <property type="match status" value="1"/>
</dbReference>
<keyword evidence="6" id="KW-1185">Reference proteome</keyword>
<proteinExistence type="inferred from homology"/>
<accession>A0A5C4SXH8</accession>
<reference evidence="5 6" key="1">
    <citation type="submission" date="2019-05" db="EMBL/GenBank/DDBJ databases">
        <title>We sequenced the genome of Paenibacillus hemerocallicola KCTC 33185 for further insight into its adaptation and study the phylogeny of Paenibacillus.</title>
        <authorList>
            <person name="Narsing Rao M.P."/>
        </authorList>
    </citation>
    <scope>NUCLEOTIDE SEQUENCE [LARGE SCALE GENOMIC DNA]</scope>
    <source>
        <strain evidence="5 6">KCTC 33185</strain>
    </source>
</reference>
<evidence type="ECO:0000313" key="5">
    <source>
        <dbReference type="EMBL" id="TNJ55057.1"/>
    </source>
</evidence>
<dbReference type="PROSITE" id="PS01037">
    <property type="entry name" value="SBP_BACTERIAL_1"/>
    <property type="match status" value="1"/>
</dbReference>
<sequence>MLMPMLNRGLLGLSGLAAAMVLLAGCSGGKAEQSPAAADPGGAAEKKNAEPVELVFHTNSGGAVEGFNKTFGDRISAKFPDYKISYVQSKQGSTLAELMAQGKQVDILYQTDAYYFELADSAKLQYDMTELVKKRGINLNAIEPQVLESLRQSGGGKLYALPISNLTQVMYYNKGIFDKFGVPYPKDGMTWDETLELAKKLDREEQGQQYFGFAASPAHILGNNQLSIPYVDVQTEKPTFLNDGWRRLIDTYIVRPAQGQGYQKYIAEKKRLPYRLEFTDTPQIAMFVFNSNFPFSIPNIDAIDWDLVSLPTFADKPKIGSQSMPVVFGITSTSKQKDAAMEVIQFLVSEETQISESKKGIMPVSTTDAARKAFAQDTPFKNKNWNALYYNQIAPGVPKSNYQLTVEKSFTSFVQQIVEGKKDVNTALREAQEQAEKIIADAKQKK</sequence>
<dbReference type="GO" id="GO:0055085">
    <property type="term" value="P:transmembrane transport"/>
    <property type="evidence" value="ECO:0007669"/>
    <property type="project" value="InterPro"/>
</dbReference>
<dbReference type="OrthoDB" id="9795467at2"/>
<dbReference type="PANTHER" id="PTHR43649">
    <property type="entry name" value="ARABINOSE-BINDING PROTEIN-RELATED"/>
    <property type="match status" value="1"/>
</dbReference>
<organism evidence="5 6">
    <name type="scientific">Paenibacillus hemerocallicola</name>
    <dbReference type="NCBI Taxonomy" id="1172614"/>
    <lineage>
        <taxon>Bacteria</taxon>
        <taxon>Bacillati</taxon>
        <taxon>Bacillota</taxon>
        <taxon>Bacilli</taxon>
        <taxon>Bacillales</taxon>
        <taxon>Paenibacillaceae</taxon>
        <taxon>Paenibacillus</taxon>
    </lineage>
</organism>
<feature type="signal peptide" evidence="4">
    <location>
        <begin position="1"/>
        <end position="19"/>
    </location>
</feature>
<comment type="similarity">
    <text evidence="1">Belongs to the bacterial solute-binding protein 1 family.</text>
</comment>